<dbReference type="GO" id="GO:0034628">
    <property type="term" value="P:'de novo' NAD+ biosynthetic process from L-aspartate"/>
    <property type="evidence" value="ECO:0007669"/>
    <property type="project" value="TreeGrafter"/>
</dbReference>
<dbReference type="PRINTS" id="PR00368">
    <property type="entry name" value="FADPNR"/>
</dbReference>
<dbReference type="FunFam" id="3.90.700.10:FF:000002">
    <property type="entry name" value="L-aspartate oxidase"/>
    <property type="match status" value="1"/>
</dbReference>
<dbReference type="GO" id="GO:0008734">
    <property type="term" value="F:L-aspartate oxidase activity"/>
    <property type="evidence" value="ECO:0007669"/>
    <property type="project" value="UniProtKB-UniRule"/>
</dbReference>
<evidence type="ECO:0000259" key="15">
    <source>
        <dbReference type="Pfam" id="PF02910"/>
    </source>
</evidence>
<dbReference type="Gene3D" id="3.50.50.60">
    <property type="entry name" value="FAD/NAD(P)-binding domain"/>
    <property type="match status" value="1"/>
</dbReference>
<keyword evidence="6 12" id="KW-0285">Flavoprotein</keyword>
<comment type="pathway">
    <text evidence="2 12">Cofactor biosynthesis; NAD(+) biosynthesis; iminoaspartate from L-aspartate (oxidase route): step 1/1.</text>
</comment>
<keyword evidence="7 12" id="KW-0662">Pyridine nucleotide biosynthesis</keyword>
<evidence type="ECO:0000256" key="4">
    <source>
        <dbReference type="ARBA" id="ARBA00012173"/>
    </source>
</evidence>
<gene>
    <name evidence="16" type="ORF">BW143_12725</name>
</gene>
<dbReference type="SUPFAM" id="SSF51905">
    <property type="entry name" value="FAD/NAD(P)-binding domain"/>
    <property type="match status" value="1"/>
</dbReference>
<organism evidence="16 17">
    <name type="scientific">Bacillus swezeyi</name>
    <dbReference type="NCBI Taxonomy" id="1925020"/>
    <lineage>
        <taxon>Bacteria</taxon>
        <taxon>Bacillati</taxon>
        <taxon>Bacillota</taxon>
        <taxon>Bacilli</taxon>
        <taxon>Bacillales</taxon>
        <taxon>Bacillaceae</taxon>
        <taxon>Bacillus</taxon>
    </lineage>
</organism>
<dbReference type="InterPro" id="IPR037099">
    <property type="entry name" value="Fum_R/Succ_DH_flav-like_C_sf"/>
</dbReference>
<evidence type="ECO:0000256" key="6">
    <source>
        <dbReference type="ARBA" id="ARBA00022630"/>
    </source>
</evidence>
<proteinExistence type="inferred from homology"/>
<keyword evidence="17" id="KW-1185">Reference proteome</keyword>
<sequence length="524" mass="57462">MSGQTIIVVGAGAAALSFAAAMPPSFEVMVMTKESVYDSNSTLAQGGIASSKLPHDSTFAHAEDTLYAGCGHNHIETVNGAIEDGHRLVEELIDQNFPFDADEDGKLRLGKEGAHSVNRILHAGGDATGRMLIRHLIGRLGSHVVLKEHETAVDLWIENDRCAGVWTKDSRGNVSLRKADYIVLAAGGCGNLFQMHTNNRSVTSDGLSLAYRAGAELTDLEFVQFHPTLLVKNGRAHGLVSEAVRGEGAILIDENDRRVMEEIHPLKDLAPRDIVSRAIHEKLAAGTRVFLDIRNIRDFRMRFPTISSLCEKAGVLIEDGRLPVSPGMHFLMGGVSVNKWGETSVPNLFVIGEAACTGFHGANRLASNSLLECLVFGKRAAERIQKRKKPAFLSGKASDPEDMTFDVPLVNMKAIQKKMTDHVSIVRTADELLKVKNWLEQMPVQKLNVKEITKEELNLAHLWQTAKLMTASALLRTESRGGHFRSDYPSIDDENWKGKQIIHSKGSIKVRENEGIVNYAEAQA</sequence>
<dbReference type="EC" id="1.4.3.16" evidence="4 11"/>
<comment type="cofactor">
    <cofactor evidence="1 12">
        <name>FAD</name>
        <dbReference type="ChEBI" id="CHEBI:57692"/>
    </cofactor>
</comment>
<dbReference type="UniPathway" id="UPA00253">
    <property type="reaction ID" value="UER00326"/>
</dbReference>
<dbReference type="OrthoDB" id="9806724at2"/>
<dbReference type="SUPFAM" id="SSF56425">
    <property type="entry name" value="Succinate dehydrogenase/fumarate reductase flavoprotein, catalytic domain"/>
    <property type="match status" value="1"/>
</dbReference>
<dbReference type="GO" id="GO:0005737">
    <property type="term" value="C:cytoplasm"/>
    <property type="evidence" value="ECO:0007669"/>
    <property type="project" value="UniProtKB-SubCell"/>
</dbReference>
<keyword evidence="9 12" id="KW-0560">Oxidoreductase</keyword>
<feature type="domain" description="FAD-dependent oxidoreductase 2 FAD-binding" evidence="14">
    <location>
        <begin position="6"/>
        <end position="370"/>
    </location>
</feature>
<dbReference type="SUPFAM" id="SSF46977">
    <property type="entry name" value="Succinate dehydrogenase/fumarate reductase flavoprotein C-terminal domain"/>
    <property type="match status" value="1"/>
</dbReference>
<accession>A0A1R1QJE2</accession>
<evidence type="ECO:0000256" key="8">
    <source>
        <dbReference type="ARBA" id="ARBA00022827"/>
    </source>
</evidence>
<dbReference type="RefSeq" id="WP_076762969.1">
    <property type="nucleotide sequence ID" value="NZ_JARMMH010000001.1"/>
</dbReference>
<dbReference type="AlphaFoldDB" id="A0A1R1RKB1"/>
<dbReference type="PANTHER" id="PTHR42716">
    <property type="entry name" value="L-ASPARTATE OXIDASE"/>
    <property type="match status" value="1"/>
</dbReference>
<dbReference type="Gene3D" id="1.20.58.100">
    <property type="entry name" value="Fumarate reductase/succinate dehydrogenase flavoprotein-like, C-terminal domain"/>
    <property type="match status" value="1"/>
</dbReference>
<evidence type="ECO:0000313" key="17">
    <source>
        <dbReference type="Proteomes" id="UP000187367"/>
    </source>
</evidence>
<dbReference type="InterPro" id="IPR005288">
    <property type="entry name" value="NadB"/>
</dbReference>
<dbReference type="PANTHER" id="PTHR42716:SF2">
    <property type="entry name" value="L-ASPARTATE OXIDASE, CHLOROPLASTIC"/>
    <property type="match status" value="1"/>
</dbReference>
<feature type="domain" description="Fumarate reductase/succinate dehydrogenase flavoprotein-like C-terminal" evidence="15">
    <location>
        <begin position="413"/>
        <end position="506"/>
    </location>
</feature>
<name>A0A1R1RKB1_9BACI</name>
<dbReference type="Proteomes" id="UP000187367">
    <property type="component" value="Unassembled WGS sequence"/>
</dbReference>
<evidence type="ECO:0000256" key="9">
    <source>
        <dbReference type="ARBA" id="ARBA00023002"/>
    </source>
</evidence>
<evidence type="ECO:0000259" key="14">
    <source>
        <dbReference type="Pfam" id="PF00890"/>
    </source>
</evidence>
<evidence type="ECO:0000256" key="2">
    <source>
        <dbReference type="ARBA" id="ARBA00004950"/>
    </source>
</evidence>
<evidence type="ECO:0000256" key="5">
    <source>
        <dbReference type="ARBA" id="ARBA00021901"/>
    </source>
</evidence>
<comment type="similarity">
    <text evidence="3 12">Belongs to the FAD-dependent oxidoreductase 2 family. NadB subfamily.</text>
</comment>
<evidence type="ECO:0000256" key="3">
    <source>
        <dbReference type="ARBA" id="ARBA00008562"/>
    </source>
</evidence>
<feature type="signal peptide" evidence="13">
    <location>
        <begin position="1"/>
        <end position="19"/>
    </location>
</feature>
<dbReference type="Pfam" id="PF02910">
    <property type="entry name" value="Succ_DH_flav_C"/>
    <property type="match status" value="1"/>
</dbReference>
<comment type="catalytic activity">
    <reaction evidence="10">
        <text>L-aspartate + O2 = iminosuccinate + H2O2</text>
        <dbReference type="Rhea" id="RHEA:25876"/>
        <dbReference type="ChEBI" id="CHEBI:15379"/>
        <dbReference type="ChEBI" id="CHEBI:16240"/>
        <dbReference type="ChEBI" id="CHEBI:29991"/>
        <dbReference type="ChEBI" id="CHEBI:77875"/>
        <dbReference type="EC" id="1.4.3.16"/>
    </reaction>
    <physiologicalReaction direction="left-to-right" evidence="10">
        <dbReference type="Rhea" id="RHEA:25877"/>
    </physiologicalReaction>
</comment>
<keyword evidence="8 12" id="KW-0274">FAD</keyword>
<evidence type="ECO:0000256" key="10">
    <source>
        <dbReference type="ARBA" id="ARBA00048305"/>
    </source>
</evidence>
<evidence type="ECO:0000256" key="12">
    <source>
        <dbReference type="RuleBase" id="RU362049"/>
    </source>
</evidence>
<dbReference type="Pfam" id="PF00890">
    <property type="entry name" value="FAD_binding_2"/>
    <property type="match status" value="1"/>
</dbReference>
<dbReference type="NCBIfam" id="TIGR00551">
    <property type="entry name" value="nadB"/>
    <property type="match status" value="1"/>
</dbReference>
<protein>
    <recommendedName>
        <fullName evidence="5 11">L-aspartate oxidase</fullName>
        <ecNumber evidence="4 11">1.4.3.16</ecNumber>
    </recommendedName>
</protein>
<evidence type="ECO:0000313" key="16">
    <source>
        <dbReference type="EMBL" id="OMI04724.1"/>
    </source>
</evidence>
<dbReference type="InterPro" id="IPR027477">
    <property type="entry name" value="Succ_DH/fumarate_Rdtase_cat_sf"/>
</dbReference>
<dbReference type="InterPro" id="IPR036188">
    <property type="entry name" value="FAD/NAD-bd_sf"/>
</dbReference>
<dbReference type="InterPro" id="IPR003953">
    <property type="entry name" value="FAD-dep_OxRdtase_2_FAD-bd"/>
</dbReference>
<accession>A0A1R1RKB1</accession>
<comment type="caution">
    <text evidence="16">The sequence shown here is derived from an EMBL/GenBank/DDBJ whole genome shotgun (WGS) entry which is preliminary data.</text>
</comment>
<evidence type="ECO:0000256" key="11">
    <source>
        <dbReference type="NCBIfam" id="TIGR00551"/>
    </source>
</evidence>
<dbReference type="Gene3D" id="3.90.700.10">
    <property type="entry name" value="Succinate dehydrogenase/fumarate reductase flavoprotein, catalytic domain"/>
    <property type="match status" value="1"/>
</dbReference>
<comment type="function">
    <text evidence="12">Catalyzes the oxidation of L-aspartate to iminoaspartate.</text>
</comment>
<evidence type="ECO:0000256" key="13">
    <source>
        <dbReference type="SAM" id="SignalP"/>
    </source>
</evidence>
<dbReference type="NCBIfam" id="NF005978">
    <property type="entry name" value="PRK08071.1"/>
    <property type="match status" value="1"/>
</dbReference>
<comment type="subcellular location">
    <subcellularLocation>
        <location evidence="12">Cytoplasm</location>
    </subcellularLocation>
</comment>
<reference evidence="16 17" key="1">
    <citation type="submission" date="2017-01" db="EMBL/GenBank/DDBJ databases">
        <title>Bacillus phylogenomics.</title>
        <authorList>
            <person name="Dunlap C."/>
        </authorList>
    </citation>
    <scope>NUCLEOTIDE SEQUENCE [LARGE SCALE GENOMIC DNA]</scope>
    <source>
        <strain evidence="16 17">NRRL B-41282</strain>
    </source>
</reference>
<dbReference type="GO" id="GO:0033765">
    <property type="term" value="F:steroid dehydrogenase activity, acting on the CH-CH group of donors"/>
    <property type="evidence" value="ECO:0007669"/>
    <property type="project" value="UniProtKB-ARBA"/>
</dbReference>
<feature type="chain" id="PRO_5043149243" description="L-aspartate oxidase" evidence="13">
    <location>
        <begin position="20"/>
        <end position="524"/>
    </location>
</feature>
<dbReference type="InterPro" id="IPR015939">
    <property type="entry name" value="Fum_Rdtase/Succ_DH_flav-like_C"/>
</dbReference>
<keyword evidence="13" id="KW-0732">Signal</keyword>
<dbReference type="EMBL" id="MTJL01000024">
    <property type="protein sequence ID" value="OMI04724.1"/>
    <property type="molecule type" value="Genomic_DNA"/>
</dbReference>
<evidence type="ECO:0000256" key="1">
    <source>
        <dbReference type="ARBA" id="ARBA00001974"/>
    </source>
</evidence>
<evidence type="ECO:0000256" key="7">
    <source>
        <dbReference type="ARBA" id="ARBA00022642"/>
    </source>
</evidence>